<sequence length="173" mass="18263">MSPITMTDAHAADTEYLVRQAMNTGYQWSSLVAPPLYIAFVVSRRGRGDLSFNRILRSTWIGGLAGAGLSGGGAYARYAYSNADSVRLRRIETAYDTSVARRNDHSTIGAILAAVLTPAILWKRANIVNLVLGGAGIGSGVGLLTHYAKSAAGDAPAKVDIVLPVTPSDKDTK</sequence>
<gene>
    <name evidence="1" type="ORF">D9619_005884</name>
</gene>
<dbReference type="AlphaFoldDB" id="A0A8H5BWS7"/>
<reference evidence="1 2" key="1">
    <citation type="journal article" date="2020" name="ISME J.">
        <title>Uncovering the hidden diversity of litter-decomposition mechanisms in mushroom-forming fungi.</title>
        <authorList>
            <person name="Floudas D."/>
            <person name="Bentzer J."/>
            <person name="Ahren D."/>
            <person name="Johansson T."/>
            <person name="Persson P."/>
            <person name="Tunlid A."/>
        </authorList>
    </citation>
    <scope>NUCLEOTIDE SEQUENCE [LARGE SCALE GENOMIC DNA]</scope>
    <source>
        <strain evidence="1 2">CBS 101986</strain>
    </source>
</reference>
<proteinExistence type="predicted"/>
<accession>A0A8H5BWS7</accession>
<protein>
    <submittedName>
        <fullName evidence="1">Uncharacterized protein</fullName>
    </submittedName>
</protein>
<dbReference type="EMBL" id="JAACJJ010000001">
    <property type="protein sequence ID" value="KAF5330669.1"/>
    <property type="molecule type" value="Genomic_DNA"/>
</dbReference>
<keyword evidence="2" id="KW-1185">Reference proteome</keyword>
<dbReference type="OrthoDB" id="2524788at2759"/>
<comment type="caution">
    <text evidence="1">The sequence shown here is derived from an EMBL/GenBank/DDBJ whole genome shotgun (WGS) entry which is preliminary data.</text>
</comment>
<name>A0A8H5BWS7_9AGAR</name>
<evidence type="ECO:0000313" key="2">
    <source>
        <dbReference type="Proteomes" id="UP000567179"/>
    </source>
</evidence>
<organism evidence="1 2">
    <name type="scientific">Psilocybe cf. subviscida</name>
    <dbReference type="NCBI Taxonomy" id="2480587"/>
    <lineage>
        <taxon>Eukaryota</taxon>
        <taxon>Fungi</taxon>
        <taxon>Dikarya</taxon>
        <taxon>Basidiomycota</taxon>
        <taxon>Agaricomycotina</taxon>
        <taxon>Agaricomycetes</taxon>
        <taxon>Agaricomycetidae</taxon>
        <taxon>Agaricales</taxon>
        <taxon>Agaricineae</taxon>
        <taxon>Strophariaceae</taxon>
        <taxon>Psilocybe</taxon>
    </lineage>
</organism>
<dbReference type="Proteomes" id="UP000567179">
    <property type="component" value="Unassembled WGS sequence"/>
</dbReference>
<evidence type="ECO:0000313" key="1">
    <source>
        <dbReference type="EMBL" id="KAF5330669.1"/>
    </source>
</evidence>